<dbReference type="RefSeq" id="WP_382422968.1">
    <property type="nucleotide sequence ID" value="NZ_JBHSCW010000007.1"/>
</dbReference>
<organism evidence="5 6">
    <name type="scientific">Fodinicurvata halophila</name>
    <dbReference type="NCBI Taxonomy" id="1419723"/>
    <lineage>
        <taxon>Bacteria</taxon>
        <taxon>Pseudomonadati</taxon>
        <taxon>Pseudomonadota</taxon>
        <taxon>Alphaproteobacteria</taxon>
        <taxon>Rhodospirillales</taxon>
        <taxon>Rhodovibrionaceae</taxon>
        <taxon>Fodinicurvata</taxon>
    </lineage>
</organism>
<dbReference type="Proteomes" id="UP001595799">
    <property type="component" value="Unassembled WGS sequence"/>
</dbReference>
<dbReference type="InterPro" id="IPR000524">
    <property type="entry name" value="Tscrpt_reg_HTH_GntR"/>
</dbReference>
<dbReference type="EMBL" id="JBHSCW010000007">
    <property type="protein sequence ID" value="MFC4352615.1"/>
    <property type="molecule type" value="Genomic_DNA"/>
</dbReference>
<evidence type="ECO:0000256" key="1">
    <source>
        <dbReference type="ARBA" id="ARBA00023015"/>
    </source>
</evidence>
<dbReference type="SUPFAM" id="SSF48008">
    <property type="entry name" value="GntR ligand-binding domain-like"/>
    <property type="match status" value="1"/>
</dbReference>
<dbReference type="PANTHER" id="PTHR43537">
    <property type="entry name" value="TRANSCRIPTIONAL REGULATOR, GNTR FAMILY"/>
    <property type="match status" value="1"/>
</dbReference>
<dbReference type="SMART" id="SM00895">
    <property type="entry name" value="FCD"/>
    <property type="match status" value="1"/>
</dbReference>
<feature type="domain" description="HTH gntR-type" evidence="4">
    <location>
        <begin position="12"/>
        <end position="79"/>
    </location>
</feature>
<dbReference type="Gene3D" id="1.20.120.530">
    <property type="entry name" value="GntR ligand-binding domain-like"/>
    <property type="match status" value="1"/>
</dbReference>
<keyword evidence="2" id="KW-0238">DNA-binding</keyword>
<keyword evidence="3" id="KW-0804">Transcription</keyword>
<dbReference type="InterPro" id="IPR011711">
    <property type="entry name" value="GntR_C"/>
</dbReference>
<protein>
    <submittedName>
        <fullName evidence="5">GntR family transcriptional regulator</fullName>
    </submittedName>
</protein>
<evidence type="ECO:0000313" key="5">
    <source>
        <dbReference type="EMBL" id="MFC4352615.1"/>
    </source>
</evidence>
<name>A0ABV8UPY8_9PROT</name>
<proteinExistence type="predicted"/>
<dbReference type="PROSITE" id="PS50949">
    <property type="entry name" value="HTH_GNTR"/>
    <property type="match status" value="1"/>
</dbReference>
<dbReference type="InterPro" id="IPR036390">
    <property type="entry name" value="WH_DNA-bd_sf"/>
</dbReference>
<dbReference type="InterPro" id="IPR036388">
    <property type="entry name" value="WH-like_DNA-bd_sf"/>
</dbReference>
<evidence type="ECO:0000256" key="3">
    <source>
        <dbReference type="ARBA" id="ARBA00023163"/>
    </source>
</evidence>
<evidence type="ECO:0000313" key="6">
    <source>
        <dbReference type="Proteomes" id="UP001595799"/>
    </source>
</evidence>
<dbReference type="SMART" id="SM00345">
    <property type="entry name" value="HTH_GNTR"/>
    <property type="match status" value="1"/>
</dbReference>
<dbReference type="SUPFAM" id="SSF46785">
    <property type="entry name" value="Winged helix' DNA-binding domain"/>
    <property type="match status" value="1"/>
</dbReference>
<sequence length="237" mass="27705">MTEEPEAKATRGASVERAYTEIRQRAMTFAIRPGERINELQLAKELNVSRTPLREALNRLTAEDLLTFSVNRGFSCRELDAKEIFDLYELRQDLEAGIVRRVAERAERAELEEVLAFLRETAELPEDTDVDRMVSLDLKFHEWLAELSRNRQMLDALKSVNTRTYFVRWVDMTDTRRDDTQAEHRQVVEHLLAGEAEAAETVMRRHITRRMDQIVEMLKRGYAYIYVTQAMNRPDKG</sequence>
<comment type="caution">
    <text evidence="5">The sequence shown here is derived from an EMBL/GenBank/DDBJ whole genome shotgun (WGS) entry which is preliminary data.</text>
</comment>
<keyword evidence="1" id="KW-0805">Transcription regulation</keyword>
<dbReference type="Pfam" id="PF07729">
    <property type="entry name" value="FCD"/>
    <property type="match status" value="1"/>
</dbReference>
<dbReference type="Gene3D" id="1.10.10.10">
    <property type="entry name" value="Winged helix-like DNA-binding domain superfamily/Winged helix DNA-binding domain"/>
    <property type="match status" value="1"/>
</dbReference>
<keyword evidence="6" id="KW-1185">Reference proteome</keyword>
<accession>A0ABV8UPY8</accession>
<gene>
    <name evidence="5" type="ORF">ACFOW6_13770</name>
</gene>
<reference evidence="6" key="1">
    <citation type="journal article" date="2019" name="Int. J. Syst. Evol. Microbiol.">
        <title>The Global Catalogue of Microorganisms (GCM) 10K type strain sequencing project: providing services to taxonomists for standard genome sequencing and annotation.</title>
        <authorList>
            <consortium name="The Broad Institute Genomics Platform"/>
            <consortium name="The Broad Institute Genome Sequencing Center for Infectious Disease"/>
            <person name="Wu L."/>
            <person name="Ma J."/>
        </authorList>
    </citation>
    <scope>NUCLEOTIDE SEQUENCE [LARGE SCALE GENOMIC DNA]</scope>
    <source>
        <strain evidence="6">CECT 8472</strain>
    </source>
</reference>
<evidence type="ECO:0000259" key="4">
    <source>
        <dbReference type="PROSITE" id="PS50949"/>
    </source>
</evidence>
<dbReference type="Pfam" id="PF00392">
    <property type="entry name" value="GntR"/>
    <property type="match status" value="1"/>
</dbReference>
<dbReference type="InterPro" id="IPR008920">
    <property type="entry name" value="TF_FadR/GntR_C"/>
</dbReference>
<dbReference type="PANTHER" id="PTHR43537:SF45">
    <property type="entry name" value="GNTR FAMILY REGULATORY PROTEIN"/>
    <property type="match status" value="1"/>
</dbReference>
<evidence type="ECO:0000256" key="2">
    <source>
        <dbReference type="ARBA" id="ARBA00023125"/>
    </source>
</evidence>